<dbReference type="SMART" id="SM00487">
    <property type="entry name" value="DEXDc"/>
    <property type="match status" value="1"/>
</dbReference>
<dbReference type="InterPro" id="IPR014001">
    <property type="entry name" value="Helicase_ATP-bd"/>
</dbReference>
<proteinExistence type="predicted"/>
<protein>
    <recommendedName>
        <fullName evidence="3">Helicase ATP-binding domain-containing protein</fullName>
    </recommendedName>
</protein>
<dbReference type="AlphaFoldDB" id="A0ABD3A9L9"/>
<reference evidence="4 5" key="1">
    <citation type="submission" date="2024-11" db="EMBL/GenBank/DDBJ databases">
        <title>A near-complete genome assembly of Cinchona calisaya.</title>
        <authorList>
            <person name="Lian D.C."/>
            <person name="Zhao X.W."/>
            <person name="Wei L."/>
        </authorList>
    </citation>
    <scope>NUCLEOTIDE SEQUENCE [LARGE SCALE GENOMIC DNA]</scope>
    <source>
        <tissue evidence="4">Nenye</tissue>
    </source>
</reference>
<dbReference type="SUPFAM" id="SSF52540">
    <property type="entry name" value="P-loop containing nucleoside triphosphate hydrolases"/>
    <property type="match status" value="1"/>
</dbReference>
<evidence type="ECO:0000313" key="5">
    <source>
        <dbReference type="Proteomes" id="UP001630127"/>
    </source>
</evidence>
<dbReference type="EMBL" id="JBJUIK010000004">
    <property type="protein sequence ID" value="KAL3528441.1"/>
    <property type="molecule type" value="Genomic_DNA"/>
</dbReference>
<comment type="caution">
    <text evidence="4">The sequence shown here is derived from an EMBL/GenBank/DDBJ whole genome shotgun (WGS) entry which is preliminary data.</text>
</comment>
<feature type="region of interest" description="Disordered" evidence="2">
    <location>
        <begin position="1"/>
        <end position="38"/>
    </location>
</feature>
<dbReference type="PANTHER" id="PTHR45766">
    <property type="entry name" value="DNA ANNEALING HELICASE AND ENDONUCLEASE ZRANB3 FAMILY MEMBER"/>
    <property type="match status" value="1"/>
</dbReference>
<dbReference type="InterPro" id="IPR038718">
    <property type="entry name" value="SNF2-like_sf"/>
</dbReference>
<gene>
    <name evidence="4" type="ORF">ACH5RR_007763</name>
</gene>
<evidence type="ECO:0000256" key="1">
    <source>
        <dbReference type="ARBA" id="ARBA00022801"/>
    </source>
</evidence>
<keyword evidence="5" id="KW-1185">Reference proteome</keyword>
<dbReference type="Proteomes" id="UP001630127">
    <property type="component" value="Unassembled WGS sequence"/>
</dbReference>
<dbReference type="PANTHER" id="PTHR45766:SF5">
    <property type="entry name" value="SNF2 DOMAIN-CONTAINING PROTEIN _ HELICASE DOMAIN-CONTAINING PROTEIN _ HNH ENDONUCLEASE DOMAIN-CONTAINING PROTEIN"/>
    <property type="match status" value="1"/>
</dbReference>
<dbReference type="Gene3D" id="3.40.50.10810">
    <property type="entry name" value="Tandem AAA-ATPase domain"/>
    <property type="match status" value="1"/>
</dbReference>
<dbReference type="PROSITE" id="PS51192">
    <property type="entry name" value="HELICASE_ATP_BIND_1"/>
    <property type="match status" value="1"/>
</dbReference>
<organism evidence="4 5">
    <name type="scientific">Cinchona calisaya</name>
    <dbReference type="NCBI Taxonomy" id="153742"/>
    <lineage>
        <taxon>Eukaryota</taxon>
        <taxon>Viridiplantae</taxon>
        <taxon>Streptophyta</taxon>
        <taxon>Embryophyta</taxon>
        <taxon>Tracheophyta</taxon>
        <taxon>Spermatophyta</taxon>
        <taxon>Magnoliopsida</taxon>
        <taxon>eudicotyledons</taxon>
        <taxon>Gunneridae</taxon>
        <taxon>Pentapetalae</taxon>
        <taxon>asterids</taxon>
        <taxon>lamiids</taxon>
        <taxon>Gentianales</taxon>
        <taxon>Rubiaceae</taxon>
        <taxon>Cinchonoideae</taxon>
        <taxon>Cinchoneae</taxon>
        <taxon>Cinchona</taxon>
    </lineage>
</organism>
<evidence type="ECO:0000259" key="3">
    <source>
        <dbReference type="PROSITE" id="PS51192"/>
    </source>
</evidence>
<dbReference type="InterPro" id="IPR027417">
    <property type="entry name" value="P-loop_NTPase"/>
</dbReference>
<name>A0ABD3A9L9_9GENT</name>
<dbReference type="InterPro" id="IPR000330">
    <property type="entry name" value="SNF2_N"/>
</dbReference>
<keyword evidence="1" id="KW-0378">Hydrolase</keyword>
<evidence type="ECO:0000256" key="2">
    <source>
        <dbReference type="SAM" id="MobiDB-lite"/>
    </source>
</evidence>
<dbReference type="Pfam" id="PF00176">
    <property type="entry name" value="SNF2-rel_dom"/>
    <property type="match status" value="1"/>
</dbReference>
<dbReference type="GO" id="GO:0016787">
    <property type="term" value="F:hydrolase activity"/>
    <property type="evidence" value="ECO:0007669"/>
    <property type="project" value="UniProtKB-KW"/>
</dbReference>
<feature type="domain" description="Helicase ATP-binding" evidence="3">
    <location>
        <begin position="220"/>
        <end position="370"/>
    </location>
</feature>
<sequence>MEPQEEEITEEQRQRAEANRQAALAKRKAAEKPSNPNQFQSAWKLFKCQKLSSSSQSKNPHFRKPVCSIPKQQFPPPLTEKFRARLEICSPDSFSVAPLPVHGFQFPGEEACLAKLSDWLSNVVLSHYTQNTEGGKACVYKLGEYDSILRLLKNCKGIECEEIPRGTLRVVETMSNSCVAGKWTPPRPEYLPDEKVDELMRNLPKKLLDMLLPFQLEGVQFGLRRGGRCLIADEMGLGKTLQAITIAGCFTNEGSTLIVCPAILRYSWAEELERWLPFCLPSDIHLVFCHQDNPAHLVKCPKVVVISYKMLHHLRRNMLQLEWATMIVDESHHLRCTKKRSEPEEIKSVLDIAMKVKHLILLSGTPSLSR</sequence>
<accession>A0ABD3A9L9</accession>
<evidence type="ECO:0000313" key="4">
    <source>
        <dbReference type="EMBL" id="KAL3528441.1"/>
    </source>
</evidence>